<protein>
    <recommendedName>
        <fullName evidence="3">Transmembrane protein</fullName>
    </recommendedName>
</protein>
<dbReference type="Proteomes" id="UP000836788">
    <property type="component" value="Chromosome 2"/>
</dbReference>
<accession>A0A8J9S8A8</accession>
<feature type="transmembrane region" description="Helical" evidence="1">
    <location>
        <begin position="89"/>
        <end position="112"/>
    </location>
</feature>
<dbReference type="EMBL" id="OU594943">
    <property type="protein sequence ID" value="CAG9285109.1"/>
    <property type="molecule type" value="Genomic_DNA"/>
</dbReference>
<keyword evidence="1" id="KW-0812">Transmembrane</keyword>
<organism evidence="2">
    <name type="scientific">Phaeodactylum tricornutum</name>
    <name type="common">Diatom</name>
    <dbReference type="NCBI Taxonomy" id="2850"/>
    <lineage>
        <taxon>Eukaryota</taxon>
        <taxon>Sar</taxon>
        <taxon>Stramenopiles</taxon>
        <taxon>Ochrophyta</taxon>
        <taxon>Bacillariophyta</taxon>
        <taxon>Bacillariophyceae</taxon>
        <taxon>Bacillariophycidae</taxon>
        <taxon>Naviculales</taxon>
        <taxon>Phaeodactylaceae</taxon>
        <taxon>Phaeodactylum</taxon>
    </lineage>
</organism>
<name>A0A8J9S8A8_PHATR</name>
<evidence type="ECO:0000256" key="1">
    <source>
        <dbReference type="SAM" id="Phobius"/>
    </source>
</evidence>
<sequence length="306" mass="34803">MGRSRHTASTPSTVYYSFFCTARNREYYYLPDTDETVWAIPADHSCSSVTQPGYDEHRKNAWVQTSSASQIVSLLPPHGQTRARVCWKLMFLVCVTATVVAIVFGTASLTWLETPLSSSRDPFEWLGYPREQTFKTISMLTETKLTTVPQNVNVVGESMECCTWMDISDDDATTNKEGSLFADQPVALDTKEEDVSRWSKIWSNVRRMKSSGNRIAKAVPVQNLANTFPSFLEVKECDGLESAVFDHKEVPKATKTKVVRLDNQDADAVQLEIFRTCKLPFAYVFRKRCRRQPVFPFAEDFISRMQ</sequence>
<keyword evidence="1" id="KW-0472">Membrane</keyword>
<gene>
    <name evidence="2" type="ORF">PTTT1_LOCUS27990</name>
</gene>
<dbReference type="AlphaFoldDB" id="A0A8J9S8A8"/>
<evidence type="ECO:0000313" key="2">
    <source>
        <dbReference type="EMBL" id="CAG9285109.1"/>
    </source>
</evidence>
<proteinExistence type="predicted"/>
<evidence type="ECO:0008006" key="3">
    <source>
        <dbReference type="Google" id="ProtNLM"/>
    </source>
</evidence>
<keyword evidence="1" id="KW-1133">Transmembrane helix</keyword>
<reference evidence="2" key="1">
    <citation type="submission" date="2022-02" db="EMBL/GenBank/DDBJ databases">
        <authorList>
            <person name="Giguere J D."/>
        </authorList>
    </citation>
    <scope>NUCLEOTIDE SEQUENCE</scope>
    <source>
        <strain evidence="2">CCAP 1055/1</strain>
    </source>
</reference>